<dbReference type="InterPro" id="IPR050921">
    <property type="entry name" value="T4SS_GSP_E_ATPase"/>
</dbReference>
<dbReference type="Gene3D" id="3.40.50.300">
    <property type="entry name" value="P-loop containing nucleotide triphosphate hydrolases"/>
    <property type="match status" value="1"/>
</dbReference>
<accession>A0A841JYE0</accession>
<evidence type="ECO:0000259" key="2">
    <source>
        <dbReference type="Pfam" id="PF00437"/>
    </source>
</evidence>
<evidence type="ECO:0000313" key="4">
    <source>
        <dbReference type="Proteomes" id="UP000538666"/>
    </source>
</evidence>
<dbReference type="CDD" id="cd01130">
    <property type="entry name" value="VirB11-like_ATPase"/>
    <property type="match status" value="1"/>
</dbReference>
<keyword evidence="4" id="KW-1185">Reference proteome</keyword>
<comment type="caution">
    <text evidence="3">The sequence shown here is derived from an EMBL/GenBank/DDBJ whole genome shotgun (WGS) entry which is preliminary data.</text>
</comment>
<organism evidence="3 4">
    <name type="scientific">Silvibacterium bohemicum</name>
    <dbReference type="NCBI Taxonomy" id="1577686"/>
    <lineage>
        <taxon>Bacteria</taxon>
        <taxon>Pseudomonadati</taxon>
        <taxon>Acidobacteriota</taxon>
        <taxon>Terriglobia</taxon>
        <taxon>Terriglobales</taxon>
        <taxon>Acidobacteriaceae</taxon>
        <taxon>Silvibacterium</taxon>
    </lineage>
</organism>
<dbReference type="Proteomes" id="UP000538666">
    <property type="component" value="Unassembled WGS sequence"/>
</dbReference>
<dbReference type="EMBL" id="JACHEK010000002">
    <property type="protein sequence ID" value="MBB6142984.1"/>
    <property type="molecule type" value="Genomic_DNA"/>
</dbReference>
<dbReference type="RefSeq" id="WP_050061933.1">
    <property type="nucleotide sequence ID" value="NZ_JACHEK010000002.1"/>
</dbReference>
<dbReference type="SUPFAM" id="SSF52540">
    <property type="entry name" value="P-loop containing nucleoside triphosphate hydrolases"/>
    <property type="match status" value="1"/>
</dbReference>
<dbReference type="GO" id="GO:0016887">
    <property type="term" value="F:ATP hydrolysis activity"/>
    <property type="evidence" value="ECO:0007669"/>
    <property type="project" value="InterPro"/>
</dbReference>
<dbReference type="PANTHER" id="PTHR30486:SF6">
    <property type="entry name" value="TYPE IV PILUS RETRACTATION ATPASE PILT"/>
    <property type="match status" value="1"/>
</dbReference>
<dbReference type="InterPro" id="IPR027417">
    <property type="entry name" value="P-loop_NTPase"/>
</dbReference>
<dbReference type="AlphaFoldDB" id="A0A841JYE0"/>
<sequence length="320" mass="35130">MSFDIIIPFLKPIEHLLSSQTISEIMVNPDGSVWMEEKGRIVFQPDIQFEDGALLTSLEVIANRFGKKLDADSPILNLRLPDGSRMAALIPPVVNPQPMITIRKFTSRGFTMDDLIERRMLTADQGEQLSDAIRRGDNLLISGGTGAGKTTLTNVIAGFIPDNDRILILEDVAELYIKKQHVISAEAQLDTHKSQIGFSDLLKAALRHRPDRIIVGEIRGPEARVFLDALNTGHRGSLSTIHANSAGDALRRLAQLAMRGSGGVPLSEVMEECRCSIDLVTHVANQDGWRHVTEIRTANETLIASGTKSFRLSQPHSDGS</sequence>
<dbReference type="InterPro" id="IPR001482">
    <property type="entry name" value="T2SS/T4SS_dom"/>
</dbReference>
<proteinExistence type="inferred from homology"/>
<name>A0A841JYE0_9BACT</name>
<protein>
    <submittedName>
        <fullName evidence="3">Pilus assembly protein CpaF</fullName>
    </submittedName>
</protein>
<dbReference type="Gene3D" id="3.30.450.90">
    <property type="match status" value="1"/>
</dbReference>
<dbReference type="OrthoDB" id="9810761at2"/>
<gene>
    <name evidence="3" type="ORF">HNQ77_000928</name>
</gene>
<evidence type="ECO:0000313" key="3">
    <source>
        <dbReference type="EMBL" id="MBB6142984.1"/>
    </source>
</evidence>
<reference evidence="3 4" key="1">
    <citation type="submission" date="2020-08" db="EMBL/GenBank/DDBJ databases">
        <title>Genomic Encyclopedia of Type Strains, Phase IV (KMG-IV): sequencing the most valuable type-strain genomes for metagenomic binning, comparative biology and taxonomic classification.</title>
        <authorList>
            <person name="Goeker M."/>
        </authorList>
    </citation>
    <scope>NUCLEOTIDE SEQUENCE [LARGE SCALE GENOMIC DNA]</scope>
    <source>
        <strain evidence="3 4">DSM 103733</strain>
    </source>
</reference>
<dbReference type="Pfam" id="PF00437">
    <property type="entry name" value="T2SSE"/>
    <property type="match status" value="1"/>
</dbReference>
<dbReference type="PANTHER" id="PTHR30486">
    <property type="entry name" value="TWITCHING MOTILITY PROTEIN PILT"/>
    <property type="match status" value="1"/>
</dbReference>
<comment type="similarity">
    <text evidence="1">Belongs to the GSP E family.</text>
</comment>
<feature type="domain" description="Bacterial type II secretion system protein E" evidence="2">
    <location>
        <begin position="11"/>
        <end position="259"/>
    </location>
</feature>
<evidence type="ECO:0000256" key="1">
    <source>
        <dbReference type="ARBA" id="ARBA00006611"/>
    </source>
</evidence>